<dbReference type="PANTHER" id="PTHR47194:SF4">
    <property type="entry name" value="SORTING NEXIN-29"/>
    <property type="match status" value="1"/>
</dbReference>
<name>A0A2P4TB85_BAMTH</name>
<evidence type="ECO:0000313" key="4">
    <source>
        <dbReference type="Proteomes" id="UP000237246"/>
    </source>
</evidence>
<feature type="region of interest" description="Disordered" evidence="1">
    <location>
        <begin position="201"/>
        <end position="224"/>
    </location>
</feature>
<dbReference type="OrthoDB" id="428895at2759"/>
<evidence type="ECO:0000259" key="2">
    <source>
        <dbReference type="Pfam" id="PF02759"/>
    </source>
</evidence>
<gene>
    <name evidence="3" type="ORF">CIB84_002621</name>
</gene>
<reference evidence="3 4" key="1">
    <citation type="submission" date="2018-01" db="EMBL/GenBank/DDBJ databases">
        <title>Comparison of the Chinese Bamboo Partridge and Red Junglefowl genome sequences highlights the importance of demography in genome evolution.</title>
        <authorList>
            <person name="Tiley G.P."/>
            <person name="Kimball R.T."/>
            <person name="Braun E.L."/>
            <person name="Burleigh J.G."/>
        </authorList>
    </citation>
    <scope>NUCLEOTIDE SEQUENCE [LARGE SCALE GENOMIC DNA]</scope>
    <source>
        <strain evidence="3">RTK389</strain>
        <tissue evidence="3">Blood</tissue>
    </source>
</reference>
<dbReference type="Proteomes" id="UP000237246">
    <property type="component" value="Unassembled WGS sequence"/>
</dbReference>
<organism evidence="3 4">
    <name type="scientific">Bambusicola thoracicus</name>
    <name type="common">Chinese bamboo-partridge</name>
    <name type="synonym">Perdix thoracica</name>
    <dbReference type="NCBI Taxonomy" id="9083"/>
    <lineage>
        <taxon>Eukaryota</taxon>
        <taxon>Metazoa</taxon>
        <taxon>Chordata</taxon>
        <taxon>Craniata</taxon>
        <taxon>Vertebrata</taxon>
        <taxon>Euteleostomi</taxon>
        <taxon>Archelosauria</taxon>
        <taxon>Archosauria</taxon>
        <taxon>Dinosauria</taxon>
        <taxon>Saurischia</taxon>
        <taxon>Theropoda</taxon>
        <taxon>Coelurosauria</taxon>
        <taxon>Aves</taxon>
        <taxon>Neognathae</taxon>
        <taxon>Galloanserae</taxon>
        <taxon>Galliformes</taxon>
        <taxon>Phasianidae</taxon>
        <taxon>Perdicinae</taxon>
        <taxon>Bambusicola</taxon>
    </lineage>
</organism>
<dbReference type="AlphaFoldDB" id="A0A2P4TB85"/>
<protein>
    <recommendedName>
        <fullName evidence="2">RUN domain-containing protein</fullName>
    </recommendedName>
</protein>
<feature type="region of interest" description="Disordered" evidence="1">
    <location>
        <begin position="241"/>
        <end position="272"/>
    </location>
</feature>
<evidence type="ECO:0000313" key="3">
    <source>
        <dbReference type="EMBL" id="POI33627.1"/>
    </source>
</evidence>
<dbReference type="EMBL" id="PPHD01003195">
    <property type="protein sequence ID" value="POI33627.1"/>
    <property type="molecule type" value="Genomic_DNA"/>
</dbReference>
<dbReference type="SUPFAM" id="SSF140741">
    <property type="entry name" value="RUN domain-like"/>
    <property type="match status" value="1"/>
</dbReference>
<feature type="domain" description="RUN" evidence="2">
    <location>
        <begin position="41"/>
        <end position="77"/>
    </location>
</feature>
<dbReference type="Pfam" id="PF02759">
    <property type="entry name" value="RUN"/>
    <property type="match status" value="1"/>
</dbReference>
<comment type="caution">
    <text evidence="3">The sequence shown here is derived from an EMBL/GenBank/DDBJ whole genome shotgun (WGS) entry which is preliminary data.</text>
</comment>
<sequence>MSGSQNNDTKRQFLLERLLDAVKQCQIRFGGRKEIASDSDSSVFYEDWSFMMDEERSSMIPTMAAGLNSILFAINIDNRDLNGQSKCTPTVSDLLKESTQNVTSLLKESTQGVSSLLREITASSAVSILIKPDQDTDPLPVLSKNVNAELKYKKDRKKKKRVANIISFDEENDELNMGDATRTPVMGQTSEENFDRSSTFILPSSETSHGKNSNGNESYHSWKSNSVSLNGEYEYQKLDVKSIDDEDADEDELCGKTLGNKGTEAETESSEK</sequence>
<dbReference type="Gene3D" id="1.20.58.900">
    <property type="match status" value="1"/>
</dbReference>
<dbReference type="InterPro" id="IPR004012">
    <property type="entry name" value="Run_dom"/>
</dbReference>
<proteinExistence type="predicted"/>
<feature type="region of interest" description="Disordered" evidence="1">
    <location>
        <begin position="176"/>
        <end position="195"/>
    </location>
</feature>
<evidence type="ECO:0000256" key="1">
    <source>
        <dbReference type="SAM" id="MobiDB-lite"/>
    </source>
</evidence>
<accession>A0A2P4TB85</accession>
<feature type="compositionally biased region" description="Polar residues" evidence="1">
    <location>
        <begin position="186"/>
        <end position="195"/>
    </location>
</feature>
<keyword evidence="4" id="KW-1185">Reference proteome</keyword>
<dbReference type="PANTHER" id="PTHR47194">
    <property type="entry name" value="SORTING NEXIN-29-RELATED"/>
    <property type="match status" value="1"/>
</dbReference>
<dbReference type="InterPro" id="IPR037213">
    <property type="entry name" value="Run_dom_sf"/>
</dbReference>